<name>A0A6B0SU22_9EURY</name>
<accession>A0A6B0SU22</accession>
<dbReference type="OrthoDB" id="236676at2157"/>
<evidence type="ECO:0000313" key="1">
    <source>
        <dbReference type="EMBL" id="MXR42354.1"/>
    </source>
</evidence>
<reference evidence="1 2" key="1">
    <citation type="submission" date="2019-12" db="EMBL/GenBank/DDBJ databases">
        <title>Isolation and characterization of three novel carbon monoxide-oxidizing members of Halobacteria from salione crusts and soils.</title>
        <authorList>
            <person name="Myers M.R."/>
            <person name="King G.M."/>
        </authorList>
    </citation>
    <scope>NUCLEOTIDE SEQUENCE [LARGE SCALE GENOMIC DNA]</scope>
    <source>
        <strain evidence="1 2">WSA2</strain>
    </source>
</reference>
<proteinExistence type="predicted"/>
<sequence length="253" mass="27194">MTDTDPTARRSEAVRALVDRDPAGAADLYTVVGRGALAGLEAEATDREVLGADATYGGYGLRYLLLATFAYRAAGADRRASLRAREGNAVAADYASLLDSEAERACCFEAMGDFGAAGGLGDDGADAYERATELYREADDPDPLSRATEPLFEAVRLGAQQAARNTTHAFDWDDLHGSDPSSGDYLARRARVKRSRMPKVAETVSETGFLAPPRGTTEHNNAVYVCPDCGRSEVNWIAGIEVCLDCDVRMREK</sequence>
<dbReference type="RefSeq" id="WP_159668434.1">
    <property type="nucleotide sequence ID" value="NZ_WUUS01000008.1"/>
</dbReference>
<dbReference type="Proteomes" id="UP000437065">
    <property type="component" value="Unassembled WGS sequence"/>
</dbReference>
<evidence type="ECO:0000313" key="2">
    <source>
        <dbReference type="Proteomes" id="UP000437065"/>
    </source>
</evidence>
<dbReference type="AlphaFoldDB" id="A0A6B0SU22"/>
<organism evidence="1 2">
    <name type="scientific">Halobaculum saliterrae</name>
    <dbReference type="NCBI Taxonomy" id="2073113"/>
    <lineage>
        <taxon>Archaea</taxon>
        <taxon>Methanobacteriati</taxon>
        <taxon>Methanobacteriota</taxon>
        <taxon>Stenosarchaea group</taxon>
        <taxon>Halobacteria</taxon>
        <taxon>Halobacteriales</taxon>
        <taxon>Haloferacaceae</taxon>
        <taxon>Halobaculum</taxon>
    </lineage>
</organism>
<comment type="caution">
    <text evidence="1">The sequence shown here is derived from an EMBL/GenBank/DDBJ whole genome shotgun (WGS) entry which is preliminary data.</text>
</comment>
<keyword evidence="2" id="KW-1185">Reference proteome</keyword>
<protein>
    <submittedName>
        <fullName evidence="1">Uncharacterized protein</fullName>
    </submittedName>
</protein>
<gene>
    <name evidence="1" type="ORF">GRX01_13525</name>
</gene>
<dbReference type="EMBL" id="WUUS01000008">
    <property type="protein sequence ID" value="MXR42354.1"/>
    <property type="molecule type" value="Genomic_DNA"/>
</dbReference>